<comment type="subcellular location">
    <subcellularLocation>
        <location evidence="1">Cell outer membrane</location>
        <topology evidence="1">Multi-pass membrane protein</topology>
    </subcellularLocation>
</comment>
<proteinExistence type="inferred from homology"/>
<gene>
    <name evidence="8" type="ORF">OOT00_14055</name>
</gene>
<keyword evidence="7" id="KW-0998">Cell outer membrane</keyword>
<dbReference type="Gene3D" id="2.40.160.60">
    <property type="entry name" value="Outer membrane protein transport protein (OMPP1/FadL/TodX)"/>
    <property type="match status" value="1"/>
</dbReference>
<evidence type="ECO:0000256" key="6">
    <source>
        <dbReference type="ARBA" id="ARBA00023136"/>
    </source>
</evidence>
<comment type="similarity">
    <text evidence="2">Belongs to the OmpP1/FadL family.</text>
</comment>
<dbReference type="PANTHER" id="PTHR35093">
    <property type="entry name" value="OUTER MEMBRANE PROTEIN NMB0088-RELATED"/>
    <property type="match status" value="1"/>
</dbReference>
<evidence type="ECO:0000256" key="4">
    <source>
        <dbReference type="ARBA" id="ARBA00022692"/>
    </source>
</evidence>
<dbReference type="SUPFAM" id="SSF56935">
    <property type="entry name" value="Porins"/>
    <property type="match status" value="1"/>
</dbReference>
<protein>
    <recommendedName>
        <fullName evidence="10">Aromatic hydrocarbon degradation protein</fullName>
    </recommendedName>
</protein>
<name>A0ABT3NCC0_9BACT</name>
<comment type="caution">
    <text evidence="8">The sequence shown here is derived from an EMBL/GenBank/DDBJ whole genome shotgun (WGS) entry which is preliminary data.</text>
</comment>
<keyword evidence="5" id="KW-0732">Signal</keyword>
<accession>A0ABT3NCC0</accession>
<evidence type="ECO:0000256" key="7">
    <source>
        <dbReference type="ARBA" id="ARBA00023237"/>
    </source>
</evidence>
<keyword evidence="9" id="KW-1185">Reference proteome</keyword>
<evidence type="ECO:0000313" key="8">
    <source>
        <dbReference type="EMBL" id="MCW7755107.1"/>
    </source>
</evidence>
<reference evidence="8 9" key="1">
    <citation type="submission" date="2022-11" db="EMBL/GenBank/DDBJ databases">
        <title>Desulfobotulus tamanensis H1 sp. nov. - anaerobic, alkaliphilic, sulphate reducing bacterium isolated from terrestrial mud volcano.</title>
        <authorList>
            <person name="Frolova A."/>
            <person name="Merkel A.Y."/>
            <person name="Slobodkin A.I."/>
        </authorList>
    </citation>
    <scope>NUCLEOTIDE SEQUENCE [LARGE SCALE GENOMIC DNA]</scope>
    <source>
        <strain evidence="8 9">H1</strain>
    </source>
</reference>
<sequence length="406" mass="45196">MKPIVKIAVLSTIVFVMAGNVFATLLDNNTNLSTEFIRMQARVASADSTDAVVYNPAGTVWMDEGSYGAMHNQSLPKDYTHFYGDRKYETTTLTTHNPSLFYVRKASNWSAFAGIAVHGGGGTLDYNNGTILGDIFDSQFPGNNLNLGSAKTSMTQMYPGLTIGGAYQIGEKLSLSLGGRVIRGMLSFKIDKGSILDLDAEATGFAPIIGINYRPVESLNLSIRHEFKTKLDFEYNTLRGAALIPGQLDMGHVFAQMMGGDDQNFRRDLSALTAFGFAWMVRPDLKLAADLTIAWNRDINQEGKEDNFSEGYEFAMGVEYFMNEKWTLSAGYSYSHPGDDMEQLFPLQPKLRYHGVAAGFRYAVNSKMGFQFGANRLFYDDQTDQKDITYQKDLLILSLGLDYRFR</sequence>
<evidence type="ECO:0000256" key="3">
    <source>
        <dbReference type="ARBA" id="ARBA00022452"/>
    </source>
</evidence>
<keyword evidence="6" id="KW-0472">Membrane</keyword>
<keyword evidence="4" id="KW-0812">Transmembrane</keyword>
<dbReference type="Proteomes" id="UP001209681">
    <property type="component" value="Unassembled WGS sequence"/>
</dbReference>
<evidence type="ECO:0000256" key="2">
    <source>
        <dbReference type="ARBA" id="ARBA00008163"/>
    </source>
</evidence>
<organism evidence="8 9">
    <name type="scientific">Desulfobotulus pelophilus</name>
    <dbReference type="NCBI Taxonomy" id="2823377"/>
    <lineage>
        <taxon>Bacteria</taxon>
        <taxon>Pseudomonadati</taxon>
        <taxon>Thermodesulfobacteriota</taxon>
        <taxon>Desulfobacteria</taxon>
        <taxon>Desulfobacterales</taxon>
        <taxon>Desulfobacteraceae</taxon>
        <taxon>Desulfobotulus</taxon>
    </lineage>
</organism>
<keyword evidence="3" id="KW-1134">Transmembrane beta strand</keyword>
<dbReference type="EMBL" id="JAPFPW010000022">
    <property type="protein sequence ID" value="MCW7755107.1"/>
    <property type="molecule type" value="Genomic_DNA"/>
</dbReference>
<evidence type="ECO:0008006" key="10">
    <source>
        <dbReference type="Google" id="ProtNLM"/>
    </source>
</evidence>
<evidence type="ECO:0000313" key="9">
    <source>
        <dbReference type="Proteomes" id="UP001209681"/>
    </source>
</evidence>
<dbReference type="RefSeq" id="WP_265426027.1">
    <property type="nucleotide sequence ID" value="NZ_JAPFPW010000022.1"/>
</dbReference>
<dbReference type="InterPro" id="IPR005017">
    <property type="entry name" value="OMPP1/FadL/TodX"/>
</dbReference>
<evidence type="ECO:0000256" key="1">
    <source>
        <dbReference type="ARBA" id="ARBA00004571"/>
    </source>
</evidence>
<evidence type="ECO:0000256" key="5">
    <source>
        <dbReference type="ARBA" id="ARBA00022729"/>
    </source>
</evidence>
<dbReference type="PANTHER" id="PTHR35093:SF8">
    <property type="entry name" value="OUTER MEMBRANE PROTEIN NMB0088-RELATED"/>
    <property type="match status" value="1"/>
</dbReference>